<comment type="caution">
    <text evidence="1">The sequence shown here is derived from an EMBL/GenBank/DDBJ whole genome shotgun (WGS) entry which is preliminary data.</text>
</comment>
<accession>A0A372GN28</accession>
<sequence length="68" mass="7974">MNLLTMTKTPDEIYIVYAVRDGEERPVGTFHQENGDWWTGYYANGTRRRLWVPRGGPEEVTRRLFGGR</sequence>
<organism evidence="1 2">
    <name type="scientific">Actinomadura spongiicola</name>
    <dbReference type="NCBI Taxonomy" id="2303421"/>
    <lineage>
        <taxon>Bacteria</taxon>
        <taxon>Bacillati</taxon>
        <taxon>Actinomycetota</taxon>
        <taxon>Actinomycetes</taxon>
        <taxon>Streptosporangiales</taxon>
        <taxon>Thermomonosporaceae</taxon>
        <taxon>Actinomadura</taxon>
    </lineage>
</organism>
<reference evidence="1 2" key="1">
    <citation type="submission" date="2018-08" db="EMBL/GenBank/DDBJ databases">
        <title>Actinomadura spongicola sp. nov., isolated from marine sponge Leucetta chagosensis.</title>
        <authorList>
            <person name="Li L."/>
            <person name="Lin H.W."/>
        </authorList>
    </citation>
    <scope>NUCLEOTIDE SEQUENCE [LARGE SCALE GENOMIC DNA]</scope>
    <source>
        <strain evidence="1 2">LHW52907</strain>
    </source>
</reference>
<dbReference type="Proteomes" id="UP000262882">
    <property type="component" value="Unassembled WGS sequence"/>
</dbReference>
<dbReference type="OrthoDB" id="3483579at2"/>
<evidence type="ECO:0000313" key="2">
    <source>
        <dbReference type="Proteomes" id="UP000262882"/>
    </source>
</evidence>
<evidence type="ECO:0000313" key="1">
    <source>
        <dbReference type="EMBL" id="RFS86798.1"/>
    </source>
</evidence>
<name>A0A372GN28_9ACTN</name>
<gene>
    <name evidence="1" type="ORF">D0T12_00440</name>
</gene>
<dbReference type="EMBL" id="QVNQ01000001">
    <property type="protein sequence ID" value="RFS86798.1"/>
    <property type="molecule type" value="Genomic_DNA"/>
</dbReference>
<dbReference type="AlphaFoldDB" id="A0A372GN28"/>
<dbReference type="RefSeq" id="WP_117397247.1">
    <property type="nucleotide sequence ID" value="NZ_QVNQ01000001.1"/>
</dbReference>
<proteinExistence type="predicted"/>
<keyword evidence="2" id="KW-1185">Reference proteome</keyword>
<protein>
    <submittedName>
        <fullName evidence="1">Uncharacterized protein</fullName>
    </submittedName>
</protein>